<sequence>MPKVLNVAKRAGSQARKTSAGKTGTSHARDAEATQKRILAAAKKEFAMNGLAGARVDTIAEKAEANKRMIYHYFGSKEALFERVLEDAYADICRAEQSLKLDHLDPKTALETLVRFTWQYYLDNPEFLTLVNNENLQKAVHLHGSKVLPVISRNRLDMVESLLARGEKAGIFRRGIDAMQLNITIAAVGYYYITNRFTGSIIFDCDFMASGMLRKRLAFNIDTIVRTVCK</sequence>
<feature type="domain" description="HTH tetR-type" evidence="4">
    <location>
        <begin position="32"/>
        <end position="92"/>
    </location>
</feature>
<dbReference type="PANTHER" id="PTHR30328">
    <property type="entry name" value="TRANSCRIPTIONAL REPRESSOR"/>
    <property type="match status" value="1"/>
</dbReference>
<feature type="compositionally biased region" description="Polar residues" evidence="3">
    <location>
        <begin position="15"/>
        <end position="26"/>
    </location>
</feature>
<dbReference type="InterPro" id="IPR041474">
    <property type="entry name" value="NicS_C"/>
</dbReference>
<evidence type="ECO:0000313" key="5">
    <source>
        <dbReference type="EMBL" id="PYD48160.1"/>
    </source>
</evidence>
<dbReference type="InterPro" id="IPR050109">
    <property type="entry name" value="HTH-type_TetR-like_transc_reg"/>
</dbReference>
<dbReference type="GO" id="GO:0003677">
    <property type="term" value="F:DNA binding"/>
    <property type="evidence" value="ECO:0007669"/>
    <property type="project" value="UniProtKB-UniRule"/>
</dbReference>
<reference evidence="5 8" key="2">
    <citation type="submission" date="2018-02" db="EMBL/GenBank/DDBJ databases">
        <authorList>
            <person name="Skraban J."/>
            <person name="Trcek J."/>
        </authorList>
    </citation>
    <scope>NUCLEOTIDE SEQUENCE [LARGE SCALE GENOMIC DNA]</scope>
    <source>
        <strain evidence="5 8">AV446</strain>
    </source>
</reference>
<gene>
    <name evidence="5" type="ORF">C3920_05805</name>
    <name evidence="6" type="ORF">CFR71_10795</name>
</gene>
<evidence type="ECO:0000313" key="6">
    <source>
        <dbReference type="EMBL" id="PYD75200.1"/>
    </source>
</evidence>
<evidence type="ECO:0000256" key="3">
    <source>
        <dbReference type="SAM" id="MobiDB-lite"/>
    </source>
</evidence>
<reference evidence="6 7" key="1">
    <citation type="submission" date="2017-07" db="EMBL/GenBank/DDBJ databases">
        <title>A draft genome sequence of Komagataeibacter sp. T5K1.</title>
        <authorList>
            <person name="Skraban J."/>
            <person name="Cleenwerck I."/>
            <person name="Vandamme P."/>
            <person name="Trcek J."/>
        </authorList>
    </citation>
    <scope>NUCLEOTIDE SEQUENCE [LARGE SCALE GENOMIC DNA]</scope>
    <source>
        <strain evidence="6 7">T5K1</strain>
    </source>
</reference>
<dbReference type="EMBL" id="PRCW01000044">
    <property type="protein sequence ID" value="PYD48160.1"/>
    <property type="molecule type" value="Genomic_DNA"/>
</dbReference>
<proteinExistence type="predicted"/>
<dbReference type="Gene3D" id="1.10.357.10">
    <property type="entry name" value="Tetracycline Repressor, domain 2"/>
    <property type="match status" value="1"/>
</dbReference>
<comment type="caution">
    <text evidence="6">The sequence shown here is derived from an EMBL/GenBank/DDBJ whole genome shotgun (WGS) entry which is preliminary data.</text>
</comment>
<dbReference type="SUPFAM" id="SSF46689">
    <property type="entry name" value="Homeodomain-like"/>
    <property type="match status" value="1"/>
</dbReference>
<dbReference type="PROSITE" id="PS50977">
    <property type="entry name" value="HTH_TETR_2"/>
    <property type="match status" value="1"/>
</dbReference>
<organism evidence="6 7">
    <name type="scientific">Novacetimonas pomaceti</name>
    <dbReference type="NCBI Taxonomy" id="2021998"/>
    <lineage>
        <taxon>Bacteria</taxon>
        <taxon>Pseudomonadati</taxon>
        <taxon>Pseudomonadota</taxon>
        <taxon>Alphaproteobacteria</taxon>
        <taxon>Acetobacterales</taxon>
        <taxon>Acetobacteraceae</taxon>
        <taxon>Novacetimonas</taxon>
    </lineage>
</organism>
<evidence type="ECO:0000259" key="4">
    <source>
        <dbReference type="PROSITE" id="PS50977"/>
    </source>
</evidence>
<evidence type="ECO:0000256" key="2">
    <source>
        <dbReference type="PROSITE-ProRule" id="PRU00335"/>
    </source>
</evidence>
<dbReference type="PRINTS" id="PR00455">
    <property type="entry name" value="HTHTETR"/>
</dbReference>
<evidence type="ECO:0000256" key="1">
    <source>
        <dbReference type="ARBA" id="ARBA00023125"/>
    </source>
</evidence>
<dbReference type="Pfam" id="PF17938">
    <property type="entry name" value="TetR_C_29"/>
    <property type="match status" value="1"/>
</dbReference>
<accession>A0A318Q8X5</accession>
<dbReference type="InterPro" id="IPR009057">
    <property type="entry name" value="Homeodomain-like_sf"/>
</dbReference>
<dbReference type="SUPFAM" id="SSF48498">
    <property type="entry name" value="Tetracyclin repressor-like, C-terminal domain"/>
    <property type="match status" value="1"/>
</dbReference>
<evidence type="ECO:0000313" key="7">
    <source>
        <dbReference type="Proteomes" id="UP000247609"/>
    </source>
</evidence>
<protein>
    <submittedName>
        <fullName evidence="6">TetR family transcriptional regulator</fullName>
    </submittedName>
</protein>
<dbReference type="Proteomes" id="UP000248116">
    <property type="component" value="Unassembled WGS sequence"/>
</dbReference>
<dbReference type="Pfam" id="PF00440">
    <property type="entry name" value="TetR_N"/>
    <property type="match status" value="1"/>
</dbReference>
<keyword evidence="1 2" id="KW-0238">DNA-binding</keyword>
<dbReference type="PANTHER" id="PTHR30328:SF54">
    <property type="entry name" value="HTH-TYPE TRANSCRIPTIONAL REPRESSOR SCO4008"/>
    <property type="match status" value="1"/>
</dbReference>
<dbReference type="InterPro" id="IPR036271">
    <property type="entry name" value="Tet_transcr_reg_TetR-rel_C_sf"/>
</dbReference>
<feature type="region of interest" description="Disordered" evidence="3">
    <location>
        <begin position="1"/>
        <end position="32"/>
    </location>
</feature>
<dbReference type="AlphaFoldDB" id="A0A318Q8X5"/>
<name>A0A318Q8X5_9PROT</name>
<keyword evidence="8" id="KW-1185">Reference proteome</keyword>
<evidence type="ECO:0000313" key="8">
    <source>
        <dbReference type="Proteomes" id="UP000248116"/>
    </source>
</evidence>
<dbReference type="EMBL" id="NOXG01000013">
    <property type="protein sequence ID" value="PYD75200.1"/>
    <property type="molecule type" value="Genomic_DNA"/>
</dbReference>
<dbReference type="Proteomes" id="UP000247609">
    <property type="component" value="Unassembled WGS sequence"/>
</dbReference>
<feature type="DNA-binding region" description="H-T-H motif" evidence="2">
    <location>
        <begin position="55"/>
        <end position="74"/>
    </location>
</feature>
<dbReference type="InterPro" id="IPR001647">
    <property type="entry name" value="HTH_TetR"/>
</dbReference>